<name>A0AAX4JC64_9MICR</name>
<keyword evidence="3" id="KW-1185">Reference proteome</keyword>
<gene>
    <name evidence="2" type="ORF">VNE69_05140</name>
</gene>
<protein>
    <submittedName>
        <fullName evidence="2">Uncharacterized protein</fullName>
    </submittedName>
</protein>
<dbReference type="RefSeq" id="XP_065329696.1">
    <property type="nucleotide sequence ID" value="XM_065473624.1"/>
</dbReference>
<feature type="chain" id="PRO_5043713458" evidence="1">
    <location>
        <begin position="22"/>
        <end position="770"/>
    </location>
</feature>
<keyword evidence="1" id="KW-0732">Signal</keyword>
<dbReference type="AlphaFoldDB" id="A0AAX4JC64"/>
<sequence length="770" mass="92658">MNSSIVITFFLFIQCWPRVYDKLNSIILNKIDKRDYSVINNERKYLKVKLNFFFNANEINAKLQIETYPWDRSKDLEDIIIICNGKSIENIVKEFEEKLLFEYKKELADSVILMYSPKYCEMDPIYKKIIEYIREENVERKKMSIRPELTYDFVVDLYCMWDRVICQTGIDLKYFREDPKNYTIPIVIVERKDLCHLNLSFQMKNMYYLFEINLQELNEETFLDIFEFKSSDTLDIDRMISKNFHDLYKFIFLEGLNLYDQSPFITFGIKRIELFTMNFDISVINNGIRFTHDFGTYFYYSKHKTSISKHENIIGKKIFIEFKDIIQKVCFLGYNYNDIELFFRLIKNENKIEFLIKRILNSHGRPLNIIFAHLMLDQELIDENELQKIIVKDKLSEERKIQLIEIFLNNLSYREYSSNTYTMKICLFLEAERYINENHVNNDSIFGTLKKIGKYIETKENLEREVTSNKSHLCDNMKITDLAKIYQIFVKHHFEDIKKFRKHIWICILELSALFTGLDKNIYVVEFNRFITQKDTVLSIFGFSKNEVDINIESIRKKLTKNSQEDAEKEYKKYLHEIKDILESKIEKTKSKEKLRIILDKIHMFTFSEALNGVITDSLNRKVEHLYDEEIKIELFTESKERVIRAIENIYRHDKIMKELSGMLNYWDENFLKKYKKEIIEKLCLKIKIEIKEKMRICCKQDLLHVLVGAFENIFLTEMNIKHMYEKYINQILLVLSEKEIFDIFEEVEVNLHDVLVKIYEDQNNGISIK</sequence>
<proteinExistence type="predicted"/>
<dbReference type="GeneID" id="90541364"/>
<accession>A0AAX4JC64</accession>
<dbReference type="EMBL" id="CP142730">
    <property type="protein sequence ID" value="WUR03551.1"/>
    <property type="molecule type" value="Genomic_DNA"/>
</dbReference>
<dbReference type="KEGG" id="vnx:VNE69_05140"/>
<feature type="signal peptide" evidence="1">
    <location>
        <begin position="1"/>
        <end position="21"/>
    </location>
</feature>
<evidence type="ECO:0000256" key="1">
    <source>
        <dbReference type="SAM" id="SignalP"/>
    </source>
</evidence>
<organism evidence="2 3">
    <name type="scientific">Vairimorpha necatrix</name>
    <dbReference type="NCBI Taxonomy" id="6039"/>
    <lineage>
        <taxon>Eukaryota</taxon>
        <taxon>Fungi</taxon>
        <taxon>Fungi incertae sedis</taxon>
        <taxon>Microsporidia</taxon>
        <taxon>Nosematidae</taxon>
        <taxon>Vairimorpha</taxon>
    </lineage>
</organism>
<evidence type="ECO:0000313" key="3">
    <source>
        <dbReference type="Proteomes" id="UP001334084"/>
    </source>
</evidence>
<evidence type="ECO:0000313" key="2">
    <source>
        <dbReference type="EMBL" id="WUR03551.1"/>
    </source>
</evidence>
<reference evidence="2" key="1">
    <citation type="journal article" date="2024" name="BMC Genomics">
        <title>Functional annotation of a divergent genome using sequence and structure-based similarity.</title>
        <authorList>
            <person name="Svedberg D."/>
            <person name="Winiger R.R."/>
            <person name="Berg A."/>
            <person name="Sharma H."/>
            <person name="Tellgren-Roth C."/>
            <person name="Debrunner-Vossbrinck B.A."/>
            <person name="Vossbrinck C.R."/>
            <person name="Barandun J."/>
        </authorList>
    </citation>
    <scope>NUCLEOTIDE SEQUENCE</scope>
    <source>
        <strain evidence="2">Illinois isolate</strain>
    </source>
</reference>
<dbReference type="Proteomes" id="UP001334084">
    <property type="component" value="Chromosome 5"/>
</dbReference>